<feature type="transmembrane region" description="Helical" evidence="7">
    <location>
        <begin position="348"/>
        <end position="366"/>
    </location>
</feature>
<evidence type="ECO:0000259" key="8">
    <source>
        <dbReference type="Pfam" id="PF06814"/>
    </source>
</evidence>
<feature type="transmembrane region" description="Helical" evidence="7">
    <location>
        <begin position="245"/>
        <end position="263"/>
    </location>
</feature>
<dbReference type="Pfam" id="PF21904">
    <property type="entry name" value="CAND6-7_N"/>
    <property type="match status" value="1"/>
</dbReference>
<evidence type="ECO:0000259" key="9">
    <source>
        <dbReference type="Pfam" id="PF21904"/>
    </source>
</evidence>
<dbReference type="GO" id="GO:0005794">
    <property type="term" value="C:Golgi apparatus"/>
    <property type="evidence" value="ECO:0007669"/>
    <property type="project" value="TreeGrafter"/>
</dbReference>
<feature type="transmembrane region" description="Helical" evidence="7">
    <location>
        <begin position="378"/>
        <end position="400"/>
    </location>
</feature>
<dbReference type="AlphaFoldDB" id="A0A5K1D865"/>
<proteinExistence type="predicted"/>
<feature type="domain" description="CAND6/7 N-terminal" evidence="9">
    <location>
        <begin position="94"/>
        <end position="226"/>
    </location>
</feature>
<evidence type="ECO:0000256" key="3">
    <source>
        <dbReference type="ARBA" id="ARBA00022729"/>
    </source>
</evidence>
<keyword evidence="5 7" id="KW-0472">Membrane</keyword>
<keyword evidence="3" id="KW-0732">Signal</keyword>
<dbReference type="InterPro" id="IPR054103">
    <property type="entry name" value="CAND6-7_N"/>
</dbReference>
<keyword evidence="4 7" id="KW-1133">Transmembrane helix</keyword>
<evidence type="ECO:0000256" key="2">
    <source>
        <dbReference type="ARBA" id="ARBA00022692"/>
    </source>
</evidence>
<dbReference type="GO" id="GO:0016020">
    <property type="term" value="C:membrane"/>
    <property type="evidence" value="ECO:0007669"/>
    <property type="project" value="UniProtKB-SubCell"/>
</dbReference>
<evidence type="ECO:0000256" key="7">
    <source>
        <dbReference type="SAM" id="Phobius"/>
    </source>
</evidence>
<comment type="subcellular location">
    <subcellularLocation>
        <location evidence="1">Membrane</location>
        <topology evidence="1">Multi-pass membrane protein</topology>
    </subcellularLocation>
</comment>
<name>A0A5K1D865_9MAGN</name>
<evidence type="ECO:0000313" key="10">
    <source>
        <dbReference type="EMBL" id="VVW34805.1"/>
    </source>
</evidence>
<organism evidence="10">
    <name type="scientific">Nymphaea colorata</name>
    <name type="common">pocket water lily</name>
    <dbReference type="NCBI Taxonomy" id="210225"/>
    <lineage>
        <taxon>Eukaryota</taxon>
        <taxon>Viridiplantae</taxon>
        <taxon>Streptophyta</taxon>
        <taxon>Embryophyta</taxon>
        <taxon>Tracheophyta</taxon>
        <taxon>Spermatophyta</taxon>
        <taxon>Magnoliopsida</taxon>
        <taxon>Nymphaeales</taxon>
        <taxon>Nymphaeaceae</taxon>
        <taxon>Nymphaea</taxon>
    </lineage>
</organism>
<dbReference type="Pfam" id="PF06814">
    <property type="entry name" value="GOST_TM"/>
    <property type="match status" value="1"/>
</dbReference>
<feature type="transmembrane region" description="Helical" evidence="7">
    <location>
        <begin position="428"/>
        <end position="450"/>
    </location>
</feature>
<evidence type="ECO:0000256" key="6">
    <source>
        <dbReference type="SAM" id="MobiDB-lite"/>
    </source>
</evidence>
<gene>
    <name evidence="10" type="ORF">NYM_LOCUS20476</name>
</gene>
<dbReference type="EMBL" id="LR721783">
    <property type="protein sequence ID" value="VVW34805.1"/>
    <property type="molecule type" value="Genomic_DNA"/>
</dbReference>
<dbReference type="InterPro" id="IPR009637">
    <property type="entry name" value="GPR107/GPR108-like"/>
</dbReference>
<evidence type="ECO:0008006" key="11">
    <source>
        <dbReference type="Google" id="ProtNLM"/>
    </source>
</evidence>
<dbReference type="PANTHER" id="PTHR21229:SF2">
    <property type="entry name" value="RE59932P"/>
    <property type="match status" value="1"/>
</dbReference>
<dbReference type="Gramene" id="NC5G0263160.1">
    <property type="protein sequence ID" value="NC5G0263160.1:cds"/>
    <property type="gene ID" value="NC5G0263160"/>
</dbReference>
<feature type="transmembrane region" description="Helical" evidence="7">
    <location>
        <begin position="310"/>
        <end position="336"/>
    </location>
</feature>
<keyword evidence="2 7" id="KW-0812">Transmembrane</keyword>
<accession>A0A5K1D865</accession>
<feature type="region of interest" description="Disordered" evidence="6">
    <location>
        <begin position="1"/>
        <end position="54"/>
    </location>
</feature>
<protein>
    <recommendedName>
        <fullName evidence="11">Intimal thickness related receptor IRP domain-containing protein</fullName>
    </recommendedName>
</protein>
<evidence type="ECO:0000256" key="1">
    <source>
        <dbReference type="ARBA" id="ARBA00004141"/>
    </source>
</evidence>
<evidence type="ECO:0000256" key="5">
    <source>
        <dbReference type="ARBA" id="ARBA00023136"/>
    </source>
</evidence>
<feature type="compositionally biased region" description="Basic and acidic residues" evidence="6">
    <location>
        <begin position="21"/>
        <end position="45"/>
    </location>
</feature>
<feature type="transmembrane region" description="Helical" evidence="7">
    <location>
        <begin position="270"/>
        <end position="290"/>
    </location>
</feature>
<reference evidence="10" key="1">
    <citation type="submission" date="2019-09" db="EMBL/GenBank/DDBJ databases">
        <authorList>
            <person name="Zhang L."/>
        </authorList>
    </citation>
    <scope>NUCLEOTIDE SEQUENCE</scope>
</reference>
<feature type="transmembrane region" description="Helical" evidence="7">
    <location>
        <begin position="456"/>
        <end position="477"/>
    </location>
</feature>
<feature type="domain" description="GOST seven transmembrane" evidence="8">
    <location>
        <begin position="242"/>
        <end position="484"/>
    </location>
</feature>
<dbReference type="PANTHER" id="PTHR21229">
    <property type="entry name" value="LUNG SEVEN TRANSMEMBRANE RECEPTOR"/>
    <property type="match status" value="1"/>
</dbReference>
<dbReference type="InterPro" id="IPR053937">
    <property type="entry name" value="GOST_TM"/>
</dbReference>
<sequence>MDGNSDSPSRAIESPTLNKPGEGRGRKEGKKREREAQEEQEERAWGNESSVTPLLPPHATSLIPSMAEASPPVRPLFVLSLLLLLVSPSLAEIKHLRIESDSRSMILFEEFGFTPTGHVTISVSSVSWTPENPASSTTFDPSTMGFLLLTEESLLQIIAEIEQLSHFCVLRSPHAHLLFDFHSLDTSTRSYNQSFPVTIPNQYSLFFANCRPDFRVTMNVRTEIYNLEGNVRDYLPAGQTQLPKLYLAFALLYFAFLFAWVYFCLRFRNAVHRIHALMGGLLLVKGLNLLCAAEDKFFVKRTGTPHGWDVVFYIFQFVRGILLFTVIILVGTGWSFLKPFLQEREKKVLMIVIPLQVVANIASVVIDETGPFSKDWATWRQLFLLIDIACCCAIIVPIVWSIRTLREASKTDGKAARNLAKLTLFRQFYMVVVGYLYLTRIVVFALKTITAYKYRWVSTAVEEAVTLVFYAFMFYMFRPVEKNQYFVLDDEEEEAAQAALQDEEFEL</sequence>
<evidence type="ECO:0000256" key="4">
    <source>
        <dbReference type="ARBA" id="ARBA00022989"/>
    </source>
</evidence>